<dbReference type="Proteomes" id="UP000226079">
    <property type="component" value="Unassembled WGS sequence"/>
</dbReference>
<keyword evidence="4" id="KW-0472">Membrane</keyword>
<comment type="subcellular location">
    <subcellularLocation>
        <location evidence="1">Membrane</location>
        <topology evidence="1">Single-pass membrane protein</topology>
    </subcellularLocation>
</comment>
<feature type="region of interest" description="Disordered" evidence="5">
    <location>
        <begin position="1"/>
        <end position="116"/>
    </location>
</feature>
<dbReference type="GO" id="GO:0016020">
    <property type="term" value="C:membrane"/>
    <property type="evidence" value="ECO:0007669"/>
    <property type="project" value="UniProtKB-SubCell"/>
</dbReference>
<dbReference type="EMBL" id="PDJC01000001">
    <property type="protein sequence ID" value="PFG17321.1"/>
    <property type="molecule type" value="Genomic_DNA"/>
</dbReference>
<feature type="compositionally biased region" description="Low complexity" evidence="5">
    <location>
        <begin position="151"/>
        <end position="166"/>
    </location>
</feature>
<dbReference type="GO" id="GO:0006508">
    <property type="term" value="P:proteolysis"/>
    <property type="evidence" value="ECO:0007669"/>
    <property type="project" value="UniProtKB-KW"/>
</dbReference>
<dbReference type="PANTHER" id="PTHR30168:SF0">
    <property type="entry name" value="INNER MEMBRANE PROTEIN"/>
    <property type="match status" value="1"/>
</dbReference>
<evidence type="ECO:0000256" key="3">
    <source>
        <dbReference type="ARBA" id="ARBA00022989"/>
    </source>
</evidence>
<dbReference type="RefSeq" id="WP_143483615.1">
    <property type="nucleotide sequence ID" value="NZ_PDJC01000001.1"/>
</dbReference>
<evidence type="ECO:0000256" key="5">
    <source>
        <dbReference type="SAM" id="MobiDB-lite"/>
    </source>
</evidence>
<sequence length="384" mass="40669">MSSSEEPSLETSGDSAAPEPPSSDNAWTVPDPNAMVAPWPGPAADGFVHPWPGPTGYGHPSVPSTGYPTGGFPPPNSSVYPSAPAYPPPGYPPPGYPQLGPSGYGPLGPGSGPQRRGPGGWVLAAAVVVAAGALTGLLATPASNLPSLTGPSPTRPSASSSATPTAKPVDVLKKNPIYSLTVTGACPSQRVPASWKAFQGQVRALVECENKAWDKALRTVSITPIKPKVRFYTKTTNSQCGHLDSKFPASYCSGDQTLYFSRASYQQGRYYRLSVSEFVFHEYAHHVQSMSGIFERSATLKEDEEITERRIELQAHCIAHYRLTHAGLKFGSRDRADIEYQLGYSADAEGHGSAKAGRRWGEAGLNGKTIGACNTWKAKASAVK</sequence>
<feature type="compositionally biased region" description="Pro residues" evidence="5">
    <location>
        <begin position="84"/>
        <end position="96"/>
    </location>
</feature>
<keyword evidence="7" id="KW-1185">Reference proteome</keyword>
<evidence type="ECO:0000313" key="6">
    <source>
        <dbReference type="EMBL" id="PFG17321.1"/>
    </source>
</evidence>
<keyword evidence="6" id="KW-0378">Hydrolase</keyword>
<dbReference type="PANTHER" id="PTHR30168">
    <property type="entry name" value="PUTATIVE MEMBRANE PROTEIN YPFJ"/>
    <property type="match status" value="1"/>
</dbReference>
<keyword evidence="2" id="KW-0812">Transmembrane</keyword>
<keyword evidence="6" id="KW-0482">Metalloprotease</keyword>
<evidence type="ECO:0000256" key="4">
    <source>
        <dbReference type="ARBA" id="ARBA00023136"/>
    </source>
</evidence>
<feature type="region of interest" description="Disordered" evidence="5">
    <location>
        <begin position="144"/>
        <end position="166"/>
    </location>
</feature>
<dbReference type="InterPro" id="IPR007343">
    <property type="entry name" value="Uncharacterised_pept_Zn_put"/>
</dbReference>
<dbReference type="AlphaFoldDB" id="A0A2A9CT24"/>
<organism evidence="6 7">
    <name type="scientific">Propionicimonas paludicola</name>
    <dbReference type="NCBI Taxonomy" id="185243"/>
    <lineage>
        <taxon>Bacteria</taxon>
        <taxon>Bacillati</taxon>
        <taxon>Actinomycetota</taxon>
        <taxon>Actinomycetes</taxon>
        <taxon>Propionibacteriales</taxon>
        <taxon>Nocardioidaceae</taxon>
        <taxon>Propionicimonas</taxon>
    </lineage>
</organism>
<name>A0A2A9CT24_9ACTN</name>
<proteinExistence type="predicted"/>
<dbReference type="Pfam" id="PF04228">
    <property type="entry name" value="Zn_peptidase"/>
    <property type="match status" value="1"/>
</dbReference>
<keyword evidence="3" id="KW-1133">Transmembrane helix</keyword>
<gene>
    <name evidence="6" type="ORF">ATK74_1888</name>
</gene>
<evidence type="ECO:0000313" key="7">
    <source>
        <dbReference type="Proteomes" id="UP000226079"/>
    </source>
</evidence>
<reference evidence="6 7" key="1">
    <citation type="submission" date="2017-10" db="EMBL/GenBank/DDBJ databases">
        <title>Sequencing the genomes of 1000 actinobacteria strains.</title>
        <authorList>
            <person name="Klenk H.-P."/>
        </authorList>
    </citation>
    <scope>NUCLEOTIDE SEQUENCE [LARGE SCALE GENOMIC DNA]</scope>
    <source>
        <strain evidence="6 7">DSM 15597</strain>
    </source>
</reference>
<dbReference type="GO" id="GO:0008237">
    <property type="term" value="F:metallopeptidase activity"/>
    <property type="evidence" value="ECO:0007669"/>
    <property type="project" value="UniProtKB-KW"/>
</dbReference>
<evidence type="ECO:0000256" key="1">
    <source>
        <dbReference type="ARBA" id="ARBA00004167"/>
    </source>
</evidence>
<protein>
    <submittedName>
        <fullName evidence="6">Putative metalloprotease</fullName>
    </submittedName>
</protein>
<dbReference type="OrthoDB" id="3508456at2"/>
<keyword evidence="6" id="KW-0645">Protease</keyword>
<feature type="compositionally biased region" description="Polar residues" evidence="5">
    <location>
        <begin position="1"/>
        <end position="14"/>
    </location>
</feature>
<feature type="compositionally biased region" description="Gly residues" evidence="5">
    <location>
        <begin position="102"/>
        <end position="111"/>
    </location>
</feature>
<evidence type="ECO:0000256" key="2">
    <source>
        <dbReference type="ARBA" id="ARBA00022692"/>
    </source>
</evidence>
<comment type="caution">
    <text evidence="6">The sequence shown here is derived from an EMBL/GenBank/DDBJ whole genome shotgun (WGS) entry which is preliminary data.</text>
</comment>
<accession>A0A2A9CT24</accession>